<feature type="domain" description="Enoyl reductase (ER)" evidence="1">
    <location>
        <begin position="10"/>
        <end position="285"/>
    </location>
</feature>
<dbReference type="RefSeq" id="WP_129420107.1">
    <property type="nucleotide sequence ID" value="NZ_MZMU01000012.1"/>
</dbReference>
<name>A0A4Q1TYZ5_RHILE</name>
<reference evidence="2 3" key="1">
    <citation type="submission" date="2017-03" db="EMBL/GenBank/DDBJ databases">
        <authorList>
            <person name="Safronova V.I."/>
            <person name="Sazanova A.L."/>
            <person name="Chirak E.R."/>
        </authorList>
    </citation>
    <scope>NUCLEOTIDE SEQUENCE [LARGE SCALE GENOMIC DNA]</scope>
    <source>
        <strain evidence="2 3">Tri-43</strain>
    </source>
</reference>
<evidence type="ECO:0000313" key="3">
    <source>
        <dbReference type="Proteomes" id="UP000290767"/>
    </source>
</evidence>
<dbReference type="EMBL" id="MZMU01000012">
    <property type="protein sequence ID" value="RXT24023.1"/>
    <property type="molecule type" value="Genomic_DNA"/>
</dbReference>
<proteinExistence type="predicted"/>
<gene>
    <name evidence="2" type="ORF">B5P46_19075</name>
</gene>
<evidence type="ECO:0000259" key="1">
    <source>
        <dbReference type="SMART" id="SM00829"/>
    </source>
</evidence>
<dbReference type="InterPro" id="IPR011032">
    <property type="entry name" value="GroES-like_sf"/>
</dbReference>
<accession>A0A4Q1TYZ5</accession>
<sequence length="315" mass="32907">MKAAVVNSFGVSPSFQDFREPEAGEDETVVTVDAAALSPIVKSLASGRHYASGTTAGFVPGVDGVGTDADGRRVYFLFPKAPFGSMAEKSLVAKIMTAPVPDELASDHAAAIVTGALASWIAFSRRAKLQKGETVLILGATGASGSLAVQTAKHFGASKVVAVGRNTAKLDRLDADVKVALDGEADTALRDQFDRGVDVVLDFVWGDPAARLLRAATRDRGSRMGEPRLRYVQLGTMAGDEIAIRGDMLRSTGLEIIGSGIGSVAVTDLVAGAGELLAVALQAGFDTQFTSLPLDAVKEAWSGDADIRYILMPRL</sequence>
<dbReference type="AlphaFoldDB" id="A0A4Q1TYZ5"/>
<dbReference type="SUPFAM" id="SSF50129">
    <property type="entry name" value="GroES-like"/>
    <property type="match status" value="1"/>
</dbReference>
<dbReference type="InterPro" id="IPR051397">
    <property type="entry name" value="Zn-ADH-like_protein"/>
</dbReference>
<dbReference type="InterPro" id="IPR036291">
    <property type="entry name" value="NAD(P)-bd_dom_sf"/>
</dbReference>
<dbReference type="GO" id="GO:0016491">
    <property type="term" value="F:oxidoreductase activity"/>
    <property type="evidence" value="ECO:0007669"/>
    <property type="project" value="InterPro"/>
</dbReference>
<dbReference type="Gene3D" id="3.40.50.720">
    <property type="entry name" value="NAD(P)-binding Rossmann-like Domain"/>
    <property type="match status" value="1"/>
</dbReference>
<dbReference type="PANTHER" id="PTHR43677:SF11">
    <property type="entry name" value="ZINC-CONTAINING ALCOHOL DEHYDROGENASE"/>
    <property type="match status" value="1"/>
</dbReference>
<dbReference type="InterPro" id="IPR013149">
    <property type="entry name" value="ADH-like_C"/>
</dbReference>
<organism evidence="2 3">
    <name type="scientific">Rhizobium leguminosarum</name>
    <dbReference type="NCBI Taxonomy" id="384"/>
    <lineage>
        <taxon>Bacteria</taxon>
        <taxon>Pseudomonadati</taxon>
        <taxon>Pseudomonadota</taxon>
        <taxon>Alphaproteobacteria</taxon>
        <taxon>Hyphomicrobiales</taxon>
        <taxon>Rhizobiaceae</taxon>
        <taxon>Rhizobium/Agrobacterium group</taxon>
        <taxon>Rhizobium</taxon>
    </lineage>
</organism>
<dbReference type="PANTHER" id="PTHR43677">
    <property type="entry name" value="SHORT-CHAIN DEHYDROGENASE/REDUCTASE"/>
    <property type="match status" value="1"/>
</dbReference>
<dbReference type="Pfam" id="PF00107">
    <property type="entry name" value="ADH_zinc_N"/>
    <property type="match status" value="1"/>
</dbReference>
<protein>
    <submittedName>
        <fullName evidence="2">NADPH:quinone reductase</fullName>
    </submittedName>
</protein>
<dbReference type="Proteomes" id="UP000290767">
    <property type="component" value="Unassembled WGS sequence"/>
</dbReference>
<evidence type="ECO:0000313" key="2">
    <source>
        <dbReference type="EMBL" id="RXT24023.1"/>
    </source>
</evidence>
<dbReference type="InterPro" id="IPR020843">
    <property type="entry name" value="ER"/>
</dbReference>
<dbReference type="SUPFAM" id="SSF51735">
    <property type="entry name" value="NAD(P)-binding Rossmann-fold domains"/>
    <property type="match status" value="1"/>
</dbReference>
<dbReference type="SMART" id="SM00829">
    <property type="entry name" value="PKS_ER"/>
    <property type="match status" value="1"/>
</dbReference>
<dbReference type="Gene3D" id="3.90.180.10">
    <property type="entry name" value="Medium-chain alcohol dehydrogenases, catalytic domain"/>
    <property type="match status" value="1"/>
</dbReference>
<comment type="caution">
    <text evidence="2">The sequence shown here is derived from an EMBL/GenBank/DDBJ whole genome shotgun (WGS) entry which is preliminary data.</text>
</comment>